<keyword evidence="14" id="KW-1185">Reference proteome</keyword>
<organism evidence="13 14">
    <name type="scientific">Gonapodya prolifera (strain JEL478)</name>
    <name type="common">Monoblepharis prolifera</name>
    <dbReference type="NCBI Taxonomy" id="1344416"/>
    <lineage>
        <taxon>Eukaryota</taxon>
        <taxon>Fungi</taxon>
        <taxon>Fungi incertae sedis</taxon>
        <taxon>Chytridiomycota</taxon>
        <taxon>Chytridiomycota incertae sedis</taxon>
        <taxon>Monoblepharidomycetes</taxon>
        <taxon>Monoblepharidales</taxon>
        <taxon>Gonapodyaceae</taxon>
        <taxon>Gonapodya</taxon>
    </lineage>
</organism>
<dbReference type="SMART" id="SM00382">
    <property type="entry name" value="AAA"/>
    <property type="match status" value="1"/>
</dbReference>
<feature type="compositionally biased region" description="Polar residues" evidence="11">
    <location>
        <begin position="432"/>
        <end position="444"/>
    </location>
</feature>
<evidence type="ECO:0000259" key="12">
    <source>
        <dbReference type="SMART" id="SM00382"/>
    </source>
</evidence>
<evidence type="ECO:0000313" key="14">
    <source>
        <dbReference type="Proteomes" id="UP000070544"/>
    </source>
</evidence>
<dbReference type="PANTHER" id="PTHR43788">
    <property type="entry name" value="DNA2/NAM7 HELICASE FAMILY MEMBER"/>
    <property type="match status" value="1"/>
</dbReference>
<dbReference type="GO" id="GO:0043139">
    <property type="term" value="F:5'-3' DNA helicase activity"/>
    <property type="evidence" value="ECO:0007669"/>
    <property type="project" value="EnsemblFungi"/>
</dbReference>
<dbReference type="GO" id="GO:0016787">
    <property type="term" value="F:hydrolase activity"/>
    <property type="evidence" value="ECO:0007669"/>
    <property type="project" value="UniProtKB-KW"/>
</dbReference>
<proteinExistence type="inferred from homology"/>
<dbReference type="STRING" id="1344416.A0A139B0V1"/>
<evidence type="ECO:0000256" key="11">
    <source>
        <dbReference type="SAM" id="MobiDB-lite"/>
    </source>
</evidence>
<comment type="subcellular location">
    <subcellularLocation>
        <location evidence="2">Cytoplasm</location>
    </subcellularLocation>
    <subcellularLocation>
        <location evidence="1">Nucleus</location>
    </subcellularLocation>
</comment>
<dbReference type="GO" id="GO:0006301">
    <property type="term" value="P:DNA damage tolerance"/>
    <property type="evidence" value="ECO:0007669"/>
    <property type="project" value="EnsemblFungi"/>
</dbReference>
<keyword evidence="5" id="KW-0963">Cytoplasm</keyword>
<feature type="region of interest" description="Disordered" evidence="11">
    <location>
        <begin position="419"/>
        <end position="454"/>
    </location>
</feature>
<dbReference type="InterPro" id="IPR041677">
    <property type="entry name" value="DNA2/NAM7_AAA_11"/>
</dbReference>
<dbReference type="GO" id="GO:0043601">
    <property type="term" value="C:nuclear replisome"/>
    <property type="evidence" value="ECO:0007669"/>
    <property type="project" value="EnsemblFungi"/>
</dbReference>
<evidence type="ECO:0000256" key="3">
    <source>
        <dbReference type="ARBA" id="ARBA00007913"/>
    </source>
</evidence>
<dbReference type="Pfam" id="PF13086">
    <property type="entry name" value="AAA_11"/>
    <property type="match status" value="1"/>
</dbReference>
<dbReference type="InterPro" id="IPR050534">
    <property type="entry name" value="Coronavir_polyprotein_1ab"/>
</dbReference>
<evidence type="ECO:0000256" key="8">
    <source>
        <dbReference type="ARBA" id="ARBA00022806"/>
    </source>
</evidence>
<evidence type="ECO:0000256" key="6">
    <source>
        <dbReference type="ARBA" id="ARBA00022741"/>
    </source>
</evidence>
<feature type="region of interest" description="Disordered" evidence="11">
    <location>
        <begin position="97"/>
        <end position="120"/>
    </location>
</feature>
<dbReference type="Gene3D" id="3.40.50.300">
    <property type="entry name" value="P-loop containing nucleotide triphosphate hydrolases"/>
    <property type="match status" value="2"/>
</dbReference>
<dbReference type="CDD" id="cd18808">
    <property type="entry name" value="SF1_C_Upf1"/>
    <property type="match status" value="1"/>
</dbReference>
<dbReference type="Gene3D" id="2.40.30.270">
    <property type="match status" value="1"/>
</dbReference>
<keyword evidence="8" id="KW-0347">Helicase</keyword>
<evidence type="ECO:0000256" key="9">
    <source>
        <dbReference type="ARBA" id="ARBA00022840"/>
    </source>
</evidence>
<dbReference type="InterPro" id="IPR003593">
    <property type="entry name" value="AAA+_ATPase"/>
</dbReference>
<keyword evidence="9" id="KW-0067">ATP-binding</keyword>
<dbReference type="Pfam" id="PF13087">
    <property type="entry name" value="AAA_12"/>
    <property type="match status" value="1"/>
</dbReference>
<dbReference type="Pfam" id="PF21138">
    <property type="entry name" value="SMUBP-2_HCS1_1B"/>
    <property type="match status" value="1"/>
</dbReference>
<dbReference type="OrthoDB" id="6513042at2759"/>
<feature type="compositionally biased region" description="Low complexity" evidence="11">
    <location>
        <begin position="110"/>
        <end position="120"/>
    </location>
</feature>
<evidence type="ECO:0000256" key="7">
    <source>
        <dbReference type="ARBA" id="ARBA00022801"/>
    </source>
</evidence>
<dbReference type="AlphaFoldDB" id="A0A139B0V1"/>
<dbReference type="InterPro" id="IPR047187">
    <property type="entry name" value="SF1_C_Upf1"/>
</dbReference>
<name>A0A139B0V1_GONPJ</name>
<sequence length="692" mass="74839">MPNQNEPANVEKFVDEQIALVEAERQAELDEMAELLNSQPPLELQRMGLALCNLQVTGVKSGLGGQTIVDYEPISGTTTLLPLHKFRVGDTASAAEYSSKNATAKKSKKSGGAASSTATTPMQATPAVVCRLSTTRISLAFKSDPPLDSERWCITRTSNPTTYTRIITSLNSLRRLSPLSSTLLSSIFAISPPSFASPPPSATPQPPVSASLNAPQLEALRACLTADSVALIHGPPGTGKTATLVEVVRALVGRGEKVLVCAASNGGVDNLVARLSPHSLCILRLGHPARLLPTVLPHSLDVVVRTSPEGAVARDARAELDAALGKTGKAKSGAERREAWKEVKVLRKEVSERERKVEREVIGTAKVILTTLSGAASTLLRDSQFDTVIIDEATQATEGECWCAVGKGKRLIMAGDPWQLPPTIKSRPPRGGTSTTLAKSANDSTHPRAPPHTHPLERTLFDRLAETWGDLVVRMLTVQYRMHTDIMEFSSSQFYRSLLTPYLEVASHLLCELPSVARTEDTEVPLVFIDTAGMEMYEREEGKGVGEGKRRAVVGEEGGSKYNEHEMELCLTHVRALVTAGVAPAQVCIISPYAAQVDRTLALTRETWPDLEVGTVDGFQGREKEAVIVSCVRSNERGVVGFLAERRRMNVALTRARRHLCVIGDSETLGRDPFLKAMCEYLGERGDLRGPL</sequence>
<evidence type="ECO:0000313" key="13">
    <source>
        <dbReference type="EMBL" id="KXS22325.1"/>
    </source>
</evidence>
<dbReference type="Proteomes" id="UP000070544">
    <property type="component" value="Unassembled WGS sequence"/>
</dbReference>
<dbReference type="EMBL" id="KQ965731">
    <property type="protein sequence ID" value="KXS22325.1"/>
    <property type="molecule type" value="Genomic_DNA"/>
</dbReference>
<evidence type="ECO:0000256" key="1">
    <source>
        <dbReference type="ARBA" id="ARBA00004123"/>
    </source>
</evidence>
<evidence type="ECO:0000256" key="5">
    <source>
        <dbReference type="ARBA" id="ARBA00022490"/>
    </source>
</evidence>
<evidence type="ECO:0000256" key="2">
    <source>
        <dbReference type="ARBA" id="ARBA00004496"/>
    </source>
</evidence>
<feature type="domain" description="AAA+ ATPase" evidence="12">
    <location>
        <begin position="226"/>
        <end position="470"/>
    </location>
</feature>
<dbReference type="InterPro" id="IPR048761">
    <property type="entry name" value="SMUBP-2_HCS1_1B"/>
</dbReference>
<evidence type="ECO:0000256" key="10">
    <source>
        <dbReference type="ARBA" id="ARBA00023242"/>
    </source>
</evidence>
<dbReference type="OMA" id="SGCEFYE"/>
<protein>
    <recommendedName>
        <fullName evidence="4">DNA helicase</fullName>
        <ecNumber evidence="4">3.6.4.12</ecNumber>
    </recommendedName>
</protein>
<keyword evidence="10" id="KW-0539">Nucleus</keyword>
<dbReference type="GO" id="GO:0033203">
    <property type="term" value="C:DNA helicase A complex"/>
    <property type="evidence" value="ECO:0007669"/>
    <property type="project" value="EnsemblFungi"/>
</dbReference>
<accession>A0A139B0V1</accession>
<comment type="similarity">
    <text evidence="3">Belongs to the DNA2/NAM7 helicase family.</text>
</comment>
<dbReference type="SUPFAM" id="SSF52540">
    <property type="entry name" value="P-loop containing nucleoside triphosphate hydrolases"/>
    <property type="match status" value="1"/>
</dbReference>
<dbReference type="EC" id="3.6.4.12" evidence="4"/>
<dbReference type="PANTHER" id="PTHR43788:SF8">
    <property type="entry name" value="DNA-BINDING PROTEIN SMUBP-2"/>
    <property type="match status" value="1"/>
</dbReference>
<keyword evidence="7 13" id="KW-0378">Hydrolase</keyword>
<dbReference type="InterPro" id="IPR027417">
    <property type="entry name" value="P-loop_NTPase"/>
</dbReference>
<dbReference type="InterPro" id="IPR041679">
    <property type="entry name" value="DNA2/NAM7-like_C"/>
</dbReference>
<reference evidence="13 14" key="1">
    <citation type="journal article" date="2015" name="Genome Biol. Evol.">
        <title>Phylogenomic analyses indicate that early fungi evolved digesting cell walls of algal ancestors of land plants.</title>
        <authorList>
            <person name="Chang Y."/>
            <person name="Wang S."/>
            <person name="Sekimoto S."/>
            <person name="Aerts A.L."/>
            <person name="Choi C."/>
            <person name="Clum A."/>
            <person name="LaButti K.M."/>
            <person name="Lindquist E.A."/>
            <person name="Yee Ngan C."/>
            <person name="Ohm R.A."/>
            <person name="Salamov A.A."/>
            <person name="Grigoriev I.V."/>
            <person name="Spatafora J.W."/>
            <person name="Berbee M.L."/>
        </authorList>
    </citation>
    <scope>NUCLEOTIDE SEQUENCE [LARGE SCALE GENOMIC DNA]</scope>
    <source>
        <strain evidence="13 14">JEL478</strain>
    </source>
</reference>
<gene>
    <name evidence="13" type="ORF">M427DRAFT_50659</name>
</gene>
<dbReference type="GO" id="GO:0003723">
    <property type="term" value="F:RNA binding"/>
    <property type="evidence" value="ECO:0007669"/>
    <property type="project" value="InterPro"/>
</dbReference>
<dbReference type="GO" id="GO:0005524">
    <property type="term" value="F:ATP binding"/>
    <property type="evidence" value="ECO:0007669"/>
    <property type="project" value="UniProtKB-KW"/>
</dbReference>
<dbReference type="GO" id="GO:0005737">
    <property type="term" value="C:cytoplasm"/>
    <property type="evidence" value="ECO:0007669"/>
    <property type="project" value="UniProtKB-SubCell"/>
</dbReference>
<evidence type="ECO:0000256" key="4">
    <source>
        <dbReference type="ARBA" id="ARBA00012551"/>
    </source>
</evidence>
<keyword evidence="6" id="KW-0547">Nucleotide-binding</keyword>